<name>A0ABW9GNH9_9GAMM</name>
<dbReference type="CDD" id="cd00077">
    <property type="entry name" value="HDc"/>
    <property type="match status" value="1"/>
</dbReference>
<comment type="caution">
    <text evidence="5">The sequence shown here is derived from an EMBL/GenBank/DDBJ whole genome shotgun (WGS) entry which is preliminary data.</text>
</comment>
<evidence type="ECO:0000313" key="5">
    <source>
        <dbReference type="EMBL" id="MFM4892712.1"/>
    </source>
</evidence>
<dbReference type="PROSITE" id="PS50885">
    <property type="entry name" value="HAMP"/>
    <property type="match status" value="1"/>
</dbReference>
<dbReference type="Gene3D" id="3.30.450.40">
    <property type="match status" value="1"/>
</dbReference>
<dbReference type="PROSITE" id="PS51832">
    <property type="entry name" value="HD_GYP"/>
    <property type="match status" value="1"/>
</dbReference>
<keyword evidence="2" id="KW-0472">Membrane</keyword>
<keyword evidence="2" id="KW-0812">Transmembrane</keyword>
<dbReference type="InterPro" id="IPR037522">
    <property type="entry name" value="HD_GYP_dom"/>
</dbReference>
<dbReference type="Gene3D" id="1.10.3210.10">
    <property type="entry name" value="Hypothetical protein af1432"/>
    <property type="match status" value="2"/>
</dbReference>
<keyword evidence="6" id="KW-1185">Reference proteome</keyword>
<evidence type="ECO:0000256" key="2">
    <source>
        <dbReference type="SAM" id="Phobius"/>
    </source>
</evidence>
<dbReference type="PANTHER" id="PTHR45228">
    <property type="entry name" value="CYCLIC DI-GMP PHOSPHODIESTERASE TM_0186-RELATED"/>
    <property type="match status" value="1"/>
</dbReference>
<dbReference type="GeneID" id="97219937"/>
<organism evidence="5 6">
    <name type="scientific">Aeromonas bivalvium</name>
    <dbReference type="NCBI Taxonomy" id="440079"/>
    <lineage>
        <taxon>Bacteria</taxon>
        <taxon>Pseudomonadati</taxon>
        <taxon>Pseudomonadota</taxon>
        <taxon>Gammaproteobacteria</taxon>
        <taxon>Aeromonadales</taxon>
        <taxon>Aeromonadaceae</taxon>
        <taxon>Aeromonas</taxon>
    </lineage>
</organism>
<dbReference type="Gene3D" id="6.10.340.10">
    <property type="match status" value="1"/>
</dbReference>
<sequence>MRLTGARRRPFYVHIATLFIGLFGLLGALLILQQFDQHRALGMAYEYRSFQQYRDQLALALRLNERPARTSLSLLAAGTLMQAQTQEARLAFLPQLTEALASNHGYGAIFVGYENGDFFLVRPLTDRVKGQLGPLPEGSSLLVQSLVGGRGEYLYYDARQQLIARTTVADYQFDPRARRWYQQALRSSGIASTPPYLFFTTQEPGITLAMASRDKKAVIGIDASVERISTLIGKIQQEGTLLVLFDHHGTLLATDPAQLPGYERLRVLPKISSLNDPVFTLLQRRLSAEPTLLDGHSALTLDDPERGEWQVNLSPIGEGSPFYLGLLIRSERLFAGAKQQALHNLGSALLALLLLLPIIWLVARRTAMPLRALTREAERIQHFDFSQGEDPHSAILEIDDLSRTMSGMRLTLGNFMNIGRALGAEHDVDALFQRVLGETIAAAGANGGALYLVVSGELHPERAFWRGQPPQRIDGAPLLRPVLRGERVKLVLEAGLWQRHLAGWGDYPGEGHLVAEPLHDHHQEVIGCLLILLPPCSPAELGARISLIEALAGTSASAIENQRLLAEQKRLLAAFIELIAGAIDAKSPYTGGHCQRVPELTRLLAEAASAERQGPFASFNPSEQEWEAIHIASWLHDCGKVTTPEFVVDKATKLETLYDRIHEVRTRFEVLKRDAHIAALSEQLTEAQQSAARTAVLPCWAELDAEFAFVAECNQGGEWMAPERLEQLQRIASRSWWRTLDNRLGLGTEELGRYQGAPAALPCRESLLSDRPEHRIPRSQDEQLNPDNPWGFKVAVPAYRYDRGELHNLGIRRGTLSEEERYKINEHIIQTIKMLERLPFPRHLKQVPEIAGGHHERMDGGGYPRGLTREQMSIPARIMAIADIFEALTARDRPYKSGKSLSQSLAIMSQMADEGHIDPDLFALFLRSRIWQHYGERFLEESQCDRVDLVAFLPPAQRGQAGAHTRPARRASREAPP</sequence>
<dbReference type="InterPro" id="IPR003660">
    <property type="entry name" value="HAMP_dom"/>
</dbReference>
<dbReference type="InterPro" id="IPR052020">
    <property type="entry name" value="Cyclic_di-GMP/3'3'-cGAMP_PDE"/>
</dbReference>
<dbReference type="SUPFAM" id="SSF55781">
    <property type="entry name" value="GAF domain-like"/>
    <property type="match status" value="1"/>
</dbReference>
<dbReference type="InterPro" id="IPR029016">
    <property type="entry name" value="GAF-like_dom_sf"/>
</dbReference>
<feature type="region of interest" description="Disordered" evidence="1">
    <location>
        <begin position="958"/>
        <end position="977"/>
    </location>
</feature>
<protein>
    <submittedName>
        <fullName evidence="5">HD domain-containing phosphohydrolase</fullName>
    </submittedName>
</protein>
<proteinExistence type="predicted"/>
<dbReference type="RefSeq" id="WP_408789209.1">
    <property type="nucleotide sequence ID" value="NZ_JBGXBU010000002.1"/>
</dbReference>
<dbReference type="Gene3D" id="3.30.450.20">
    <property type="entry name" value="PAS domain"/>
    <property type="match status" value="1"/>
</dbReference>
<dbReference type="Pfam" id="PF13487">
    <property type="entry name" value="HD_5"/>
    <property type="match status" value="1"/>
</dbReference>
<evidence type="ECO:0000313" key="6">
    <source>
        <dbReference type="Proteomes" id="UP001630969"/>
    </source>
</evidence>
<dbReference type="SUPFAM" id="SSF109604">
    <property type="entry name" value="HD-domain/PDEase-like"/>
    <property type="match status" value="2"/>
</dbReference>
<gene>
    <name evidence="5" type="ORF">ACEUDJ_07520</name>
</gene>
<dbReference type="SMART" id="SM00471">
    <property type="entry name" value="HDc"/>
    <property type="match status" value="1"/>
</dbReference>
<feature type="domain" description="HAMP" evidence="3">
    <location>
        <begin position="364"/>
        <end position="417"/>
    </location>
</feature>
<dbReference type="InterPro" id="IPR003607">
    <property type="entry name" value="HD/PDEase_dom"/>
</dbReference>
<keyword evidence="2" id="KW-1133">Transmembrane helix</keyword>
<feature type="transmembrane region" description="Helical" evidence="2">
    <location>
        <begin position="12"/>
        <end position="32"/>
    </location>
</feature>
<reference evidence="5 6" key="1">
    <citation type="submission" date="2024-09" db="EMBL/GenBank/DDBJ databases">
        <title>Aeromonas strains Genome sequencing and assembly.</title>
        <authorList>
            <person name="Hu X."/>
            <person name="Tang B."/>
        </authorList>
    </citation>
    <scope>NUCLEOTIDE SEQUENCE [LARGE SCALE GENOMIC DNA]</scope>
    <source>
        <strain evidence="5 6">NB23SCDHY001</strain>
    </source>
</reference>
<dbReference type="EMBL" id="JBGXBU010000002">
    <property type="protein sequence ID" value="MFM4892712.1"/>
    <property type="molecule type" value="Genomic_DNA"/>
</dbReference>
<feature type="domain" description="HD-GYP" evidence="4">
    <location>
        <begin position="725"/>
        <end position="941"/>
    </location>
</feature>
<evidence type="ECO:0000256" key="1">
    <source>
        <dbReference type="SAM" id="MobiDB-lite"/>
    </source>
</evidence>
<feature type="transmembrane region" description="Helical" evidence="2">
    <location>
        <begin position="341"/>
        <end position="363"/>
    </location>
</feature>
<accession>A0ABW9GNH9</accession>
<dbReference type="Proteomes" id="UP001630969">
    <property type="component" value="Unassembled WGS sequence"/>
</dbReference>
<evidence type="ECO:0000259" key="3">
    <source>
        <dbReference type="PROSITE" id="PS50885"/>
    </source>
</evidence>
<dbReference type="PANTHER" id="PTHR45228:SF5">
    <property type="entry name" value="CYCLIC DI-GMP PHOSPHODIESTERASE VC_1348-RELATED"/>
    <property type="match status" value="1"/>
</dbReference>
<evidence type="ECO:0000259" key="4">
    <source>
        <dbReference type="PROSITE" id="PS51832"/>
    </source>
</evidence>